<dbReference type="AlphaFoldDB" id="A0A8H4W1J3"/>
<evidence type="ECO:0000256" key="6">
    <source>
        <dbReference type="ARBA" id="ARBA00022729"/>
    </source>
</evidence>
<organism evidence="13 14">
    <name type="scientific">Cudoniella acicularis</name>
    <dbReference type="NCBI Taxonomy" id="354080"/>
    <lineage>
        <taxon>Eukaryota</taxon>
        <taxon>Fungi</taxon>
        <taxon>Dikarya</taxon>
        <taxon>Ascomycota</taxon>
        <taxon>Pezizomycotina</taxon>
        <taxon>Leotiomycetes</taxon>
        <taxon>Helotiales</taxon>
        <taxon>Tricladiaceae</taxon>
        <taxon>Cudoniella</taxon>
    </lineage>
</organism>
<evidence type="ECO:0000256" key="1">
    <source>
        <dbReference type="ARBA" id="ARBA00004613"/>
    </source>
</evidence>
<dbReference type="SUPFAM" id="SSF53474">
    <property type="entry name" value="alpha/beta-Hydrolases"/>
    <property type="match status" value="1"/>
</dbReference>
<feature type="active site" description="Proton donor/acceptor" evidence="10">
    <location>
        <position position="260"/>
    </location>
</feature>
<keyword evidence="7 12" id="KW-0378">Hydrolase</keyword>
<protein>
    <recommendedName>
        <fullName evidence="3 12">Cutinase</fullName>
        <ecNumber evidence="3 12">3.1.1.74</ecNumber>
    </recommendedName>
</protein>
<dbReference type="Gene3D" id="3.40.50.1820">
    <property type="entry name" value="alpha/beta hydrolase"/>
    <property type="match status" value="1"/>
</dbReference>
<feature type="disulfide bond" evidence="11">
    <location>
        <begin position="243"/>
        <end position="250"/>
    </location>
</feature>
<evidence type="ECO:0000256" key="7">
    <source>
        <dbReference type="ARBA" id="ARBA00022801"/>
    </source>
</evidence>
<evidence type="ECO:0000256" key="3">
    <source>
        <dbReference type="ARBA" id="ARBA00013095"/>
    </source>
</evidence>
<accession>A0A8H4W1J3</accession>
<feature type="active site" description="Nucleophile" evidence="10">
    <location>
        <position position="195"/>
    </location>
</feature>
<evidence type="ECO:0000313" key="14">
    <source>
        <dbReference type="Proteomes" id="UP000566819"/>
    </source>
</evidence>
<dbReference type="PANTHER" id="PTHR48250:SF1">
    <property type="entry name" value="CUTINASE"/>
    <property type="match status" value="1"/>
</dbReference>
<dbReference type="InterPro" id="IPR043580">
    <property type="entry name" value="CUTINASE_1"/>
</dbReference>
<evidence type="ECO:0000313" key="13">
    <source>
        <dbReference type="EMBL" id="KAF4630176.1"/>
    </source>
</evidence>
<dbReference type="EC" id="3.1.1.74" evidence="3 12"/>
<keyword evidence="6 12" id="KW-0732">Signal</keyword>
<comment type="caution">
    <text evidence="13">The sequence shown here is derived from an EMBL/GenBank/DDBJ whole genome shotgun (WGS) entry which is preliminary data.</text>
</comment>
<dbReference type="InterPro" id="IPR011150">
    <property type="entry name" value="Cutinase_monf"/>
</dbReference>
<feature type="signal peptide" evidence="12">
    <location>
        <begin position="1"/>
        <end position="16"/>
    </location>
</feature>
<dbReference type="InterPro" id="IPR043579">
    <property type="entry name" value="CUTINASE_2"/>
</dbReference>
<comment type="function">
    <text evidence="12">Catalyzes the hydrolysis of complex carboxylic polyesters found in the cell wall of plants. Degrades cutin, a macromolecule that forms the structure of the plant cuticle.</text>
</comment>
<dbReference type="PRINTS" id="PR00129">
    <property type="entry name" value="CUTINASE"/>
</dbReference>
<evidence type="ECO:0000256" key="11">
    <source>
        <dbReference type="PIRSR" id="PIRSR611150-2"/>
    </source>
</evidence>
<keyword evidence="4 12" id="KW-0719">Serine esterase</keyword>
<comment type="catalytic activity">
    <reaction evidence="9 12">
        <text>cutin + H2O = cutin monomers.</text>
        <dbReference type="EC" id="3.1.1.74"/>
    </reaction>
</comment>
<name>A0A8H4W1J3_9HELO</name>
<dbReference type="PROSITE" id="PS00155">
    <property type="entry name" value="CUTINASE_1"/>
    <property type="match status" value="1"/>
</dbReference>
<evidence type="ECO:0000256" key="9">
    <source>
        <dbReference type="ARBA" id="ARBA00034045"/>
    </source>
</evidence>
<evidence type="ECO:0000256" key="12">
    <source>
        <dbReference type="RuleBase" id="RU361263"/>
    </source>
</evidence>
<evidence type="ECO:0000256" key="5">
    <source>
        <dbReference type="ARBA" id="ARBA00022525"/>
    </source>
</evidence>
<evidence type="ECO:0000256" key="8">
    <source>
        <dbReference type="ARBA" id="ARBA00023157"/>
    </source>
</evidence>
<dbReference type="Proteomes" id="UP000566819">
    <property type="component" value="Unassembled WGS sequence"/>
</dbReference>
<dbReference type="GO" id="GO:0050525">
    <property type="term" value="F:cutinase activity"/>
    <property type="evidence" value="ECO:0007669"/>
    <property type="project" value="UniProtKB-UniRule"/>
</dbReference>
<gene>
    <name evidence="13" type="ORF">G7Y89_g7964</name>
</gene>
<dbReference type="GO" id="GO:0005576">
    <property type="term" value="C:extracellular region"/>
    <property type="evidence" value="ECO:0007669"/>
    <property type="project" value="UniProtKB-SubCell"/>
</dbReference>
<sequence>MKSIILLSTLTLTALSLPVPDVQVASEANITISTNGTTQTTTSTNLTAAQSQSLSASTSSGINALLAKVGQLPIVGLTVNALSDVIKTAEAALATTLNIDTSEDAANGCTAMTVIFARGTTEPGNVGVLTGPEFFDALTDMLGKNAVSVQGVDYGASIEGFLEGGDPQGSQTMANLITQTFSKCPNTNIVMSGYSQGGQLVHNAANILPAKTMVQVSSVIIFGDPDNGKAVTNVAASKTLVICHAGDNICAGGDLILLPHLTYSHNAEQAATFAAARAGMGLGN</sequence>
<dbReference type="EMBL" id="JAAMPI010000579">
    <property type="protein sequence ID" value="KAF4630176.1"/>
    <property type="molecule type" value="Genomic_DNA"/>
</dbReference>
<proteinExistence type="inferred from homology"/>
<feature type="active site" evidence="10">
    <location>
        <position position="247"/>
    </location>
</feature>
<dbReference type="Pfam" id="PF01083">
    <property type="entry name" value="Cutinase"/>
    <property type="match status" value="1"/>
</dbReference>
<evidence type="ECO:0000256" key="2">
    <source>
        <dbReference type="ARBA" id="ARBA00007534"/>
    </source>
</evidence>
<dbReference type="InterPro" id="IPR029058">
    <property type="entry name" value="AB_hydrolase_fold"/>
</dbReference>
<comment type="similarity">
    <text evidence="2 12">Belongs to the cutinase family.</text>
</comment>
<keyword evidence="14" id="KW-1185">Reference proteome</keyword>
<dbReference type="SMART" id="SM01110">
    <property type="entry name" value="Cutinase"/>
    <property type="match status" value="1"/>
</dbReference>
<dbReference type="InterPro" id="IPR000675">
    <property type="entry name" value="Cutinase/axe"/>
</dbReference>
<comment type="subcellular location">
    <subcellularLocation>
        <location evidence="1 12">Secreted</location>
    </subcellularLocation>
</comment>
<keyword evidence="5 12" id="KW-0964">Secreted</keyword>
<dbReference type="PROSITE" id="PS00931">
    <property type="entry name" value="CUTINASE_2"/>
    <property type="match status" value="1"/>
</dbReference>
<evidence type="ECO:0000256" key="4">
    <source>
        <dbReference type="ARBA" id="ARBA00022487"/>
    </source>
</evidence>
<dbReference type="OrthoDB" id="2975078at2759"/>
<feature type="disulfide bond" evidence="11">
    <location>
        <begin position="109"/>
        <end position="184"/>
    </location>
</feature>
<dbReference type="GO" id="GO:0016052">
    <property type="term" value="P:carbohydrate catabolic process"/>
    <property type="evidence" value="ECO:0007669"/>
    <property type="project" value="TreeGrafter"/>
</dbReference>
<dbReference type="PANTHER" id="PTHR48250">
    <property type="entry name" value="CUTINASE 2-RELATED"/>
    <property type="match status" value="1"/>
</dbReference>
<reference evidence="13 14" key="1">
    <citation type="submission" date="2020-03" db="EMBL/GenBank/DDBJ databases">
        <title>Draft Genome Sequence of Cudoniella acicularis.</title>
        <authorList>
            <person name="Buettner E."/>
            <person name="Kellner H."/>
        </authorList>
    </citation>
    <scope>NUCLEOTIDE SEQUENCE [LARGE SCALE GENOMIC DNA]</scope>
    <source>
        <strain evidence="13 14">DSM 108380</strain>
    </source>
</reference>
<feature type="chain" id="PRO_5034527468" description="Cutinase" evidence="12">
    <location>
        <begin position="17"/>
        <end position="284"/>
    </location>
</feature>
<keyword evidence="8 11" id="KW-1015">Disulfide bond</keyword>
<evidence type="ECO:0000256" key="10">
    <source>
        <dbReference type="PIRSR" id="PIRSR611150-1"/>
    </source>
</evidence>